<dbReference type="Proteomes" id="UP000179807">
    <property type="component" value="Unassembled WGS sequence"/>
</dbReference>
<dbReference type="Pfam" id="PF22600">
    <property type="entry name" value="MTPAP-like_central"/>
    <property type="match status" value="1"/>
</dbReference>
<comment type="caution">
    <text evidence="3">The sequence shown here is derived from an EMBL/GenBank/DDBJ whole genome shotgun (WGS) entry which is preliminary data.</text>
</comment>
<accession>A0A1J4KG04</accession>
<dbReference type="RefSeq" id="XP_068363275.1">
    <property type="nucleotide sequence ID" value="XM_068501537.1"/>
</dbReference>
<reference evidence="3" key="1">
    <citation type="submission" date="2016-10" db="EMBL/GenBank/DDBJ databases">
        <authorList>
            <person name="Benchimol M."/>
            <person name="Almeida L.G."/>
            <person name="Vasconcelos A.T."/>
            <person name="Perreira-Neves A."/>
            <person name="Rosa I.A."/>
            <person name="Tasca T."/>
            <person name="Bogo M.R."/>
            <person name="de Souza W."/>
        </authorList>
    </citation>
    <scope>NUCLEOTIDE SEQUENCE [LARGE SCALE GENOMIC DNA]</scope>
    <source>
        <strain evidence="3">K</strain>
    </source>
</reference>
<dbReference type="GeneID" id="94836241"/>
<gene>
    <name evidence="3" type="ORF">TRFO_20686</name>
</gene>
<dbReference type="GO" id="GO:1990817">
    <property type="term" value="F:poly(A) RNA polymerase activity"/>
    <property type="evidence" value="ECO:0007669"/>
    <property type="project" value="InterPro"/>
</dbReference>
<dbReference type="PANTHER" id="PTHR23092">
    <property type="entry name" value="POLY(A) RNA POLYMERASE"/>
    <property type="match status" value="1"/>
</dbReference>
<dbReference type="GO" id="GO:0031123">
    <property type="term" value="P:RNA 3'-end processing"/>
    <property type="evidence" value="ECO:0007669"/>
    <property type="project" value="TreeGrafter"/>
</dbReference>
<dbReference type="EMBL" id="MLAK01000620">
    <property type="protein sequence ID" value="OHT10139.1"/>
    <property type="molecule type" value="Genomic_DNA"/>
</dbReference>
<keyword evidence="4" id="KW-1185">Reference proteome</keyword>
<proteinExistence type="predicted"/>
<evidence type="ECO:0000313" key="4">
    <source>
        <dbReference type="Proteomes" id="UP000179807"/>
    </source>
</evidence>
<dbReference type="PANTHER" id="PTHR23092:SF15">
    <property type="entry name" value="INACTIVE NON-CANONICAL POLY(A) RNA POLYMERASE PROTEIN TRF4-2-RELATED"/>
    <property type="match status" value="1"/>
</dbReference>
<dbReference type="OrthoDB" id="273917at2759"/>
<keyword evidence="1" id="KW-0472">Membrane</keyword>
<organism evidence="3 4">
    <name type="scientific">Tritrichomonas foetus</name>
    <dbReference type="NCBI Taxonomy" id="1144522"/>
    <lineage>
        <taxon>Eukaryota</taxon>
        <taxon>Metamonada</taxon>
        <taxon>Parabasalia</taxon>
        <taxon>Tritrichomonadida</taxon>
        <taxon>Tritrichomonadidae</taxon>
        <taxon>Tritrichomonas</taxon>
    </lineage>
</organism>
<dbReference type="GO" id="GO:0043634">
    <property type="term" value="P:polyadenylation-dependent ncRNA catabolic process"/>
    <property type="evidence" value="ECO:0007669"/>
    <property type="project" value="TreeGrafter"/>
</dbReference>
<dbReference type="Gene3D" id="3.30.460.10">
    <property type="entry name" value="Beta Polymerase, domain 2"/>
    <property type="match status" value="1"/>
</dbReference>
<dbReference type="SUPFAM" id="SSF81301">
    <property type="entry name" value="Nucleotidyltransferase"/>
    <property type="match status" value="1"/>
</dbReference>
<keyword evidence="1" id="KW-0812">Transmembrane</keyword>
<name>A0A1J4KG04_9EUKA</name>
<sequence>MTELSFCSLCFSFGHQREQCKCNFPSIDFFKSEIEQRSNTIINRYPNFCDSYDEFGPYQVDNTIKKVSTEYNDSIDCFSDQILEKTEKQLYEIFETNLKPNENECLIRYWSIYKITRLIESLVPGSICVPQGSSIIGTFTVDSDVDLIVFNENKNIEEIYEIIEDRPEFENIQLNLRKRISFIACKDKETGINYEILKNSVGGLLSANRVKKMFSEFQNIHLFELSMLVKSFFSGIECHKVYTGGFSSTMIIQICLFFALKTKHMKFSYI</sequence>
<dbReference type="VEuPathDB" id="TrichDB:TRFO_20686"/>
<dbReference type="InterPro" id="IPR045862">
    <property type="entry name" value="Trf4-like"/>
</dbReference>
<dbReference type="GO" id="GO:0005730">
    <property type="term" value="C:nucleolus"/>
    <property type="evidence" value="ECO:0007669"/>
    <property type="project" value="TreeGrafter"/>
</dbReference>
<dbReference type="GO" id="GO:0031499">
    <property type="term" value="C:TRAMP complex"/>
    <property type="evidence" value="ECO:0007669"/>
    <property type="project" value="TreeGrafter"/>
</dbReference>
<feature type="domain" description="Poly(A) RNA polymerase mitochondrial-like central palm" evidence="2">
    <location>
        <begin position="90"/>
        <end position="205"/>
    </location>
</feature>
<dbReference type="GO" id="GO:0003729">
    <property type="term" value="F:mRNA binding"/>
    <property type="evidence" value="ECO:0007669"/>
    <property type="project" value="TreeGrafter"/>
</dbReference>
<feature type="transmembrane region" description="Helical" evidence="1">
    <location>
        <begin position="241"/>
        <end position="260"/>
    </location>
</feature>
<evidence type="ECO:0000256" key="1">
    <source>
        <dbReference type="SAM" id="Phobius"/>
    </source>
</evidence>
<dbReference type="InterPro" id="IPR054708">
    <property type="entry name" value="MTPAP-like_central"/>
</dbReference>
<protein>
    <recommendedName>
        <fullName evidence="2">Poly(A) RNA polymerase mitochondrial-like central palm domain-containing protein</fullName>
    </recommendedName>
</protein>
<dbReference type="InterPro" id="IPR043519">
    <property type="entry name" value="NT_sf"/>
</dbReference>
<evidence type="ECO:0000313" key="3">
    <source>
        <dbReference type="EMBL" id="OHT10139.1"/>
    </source>
</evidence>
<evidence type="ECO:0000259" key="2">
    <source>
        <dbReference type="Pfam" id="PF22600"/>
    </source>
</evidence>
<keyword evidence="1" id="KW-1133">Transmembrane helix</keyword>
<dbReference type="AlphaFoldDB" id="A0A1J4KG04"/>